<dbReference type="InterPro" id="IPR009395">
    <property type="entry name" value="BLOC1S1"/>
</dbReference>
<name>A0A7S0E2Q7_9CRYP</name>
<feature type="compositionally biased region" description="Basic and acidic residues" evidence="3">
    <location>
        <begin position="8"/>
        <end position="24"/>
    </location>
</feature>
<evidence type="ECO:0000256" key="2">
    <source>
        <dbReference type="ARBA" id="ARBA00019577"/>
    </source>
</evidence>
<proteinExistence type="inferred from homology"/>
<comment type="similarity">
    <text evidence="1">Belongs to the BLOC1S1 family.</text>
</comment>
<evidence type="ECO:0000256" key="3">
    <source>
        <dbReference type="SAM" id="MobiDB-lite"/>
    </source>
</evidence>
<reference evidence="4" key="1">
    <citation type="submission" date="2021-01" db="EMBL/GenBank/DDBJ databases">
        <authorList>
            <person name="Corre E."/>
            <person name="Pelletier E."/>
            <person name="Niang G."/>
            <person name="Scheremetjew M."/>
            <person name="Finn R."/>
            <person name="Kale V."/>
            <person name="Holt S."/>
            <person name="Cochrane G."/>
            <person name="Meng A."/>
            <person name="Brown T."/>
            <person name="Cohen L."/>
        </authorList>
    </citation>
    <scope>NUCLEOTIDE SEQUENCE</scope>
    <source>
        <strain evidence="4">CCMP325</strain>
    </source>
</reference>
<dbReference type="PANTHER" id="PTHR13073">
    <property type="entry name" value="BLOC-1 COMPLEX SUBUNIT 1"/>
    <property type="match status" value="1"/>
</dbReference>
<evidence type="ECO:0000313" key="4">
    <source>
        <dbReference type="EMBL" id="CAD8472835.1"/>
    </source>
</evidence>
<gene>
    <name evidence="4" type="ORF">HPHI1048_LOCUS4401</name>
</gene>
<organism evidence="4">
    <name type="scientific">Hanusia phi</name>
    <dbReference type="NCBI Taxonomy" id="3032"/>
    <lineage>
        <taxon>Eukaryota</taxon>
        <taxon>Cryptophyceae</taxon>
        <taxon>Pyrenomonadales</taxon>
        <taxon>Geminigeraceae</taxon>
        <taxon>Hanusia</taxon>
    </lineage>
</organism>
<dbReference type="GO" id="GO:0016197">
    <property type="term" value="P:endosomal transport"/>
    <property type="evidence" value="ECO:0007669"/>
    <property type="project" value="TreeGrafter"/>
</dbReference>
<dbReference type="Pfam" id="PF06320">
    <property type="entry name" value="GCN5L1"/>
    <property type="match status" value="1"/>
</dbReference>
<dbReference type="GO" id="GO:0031083">
    <property type="term" value="C:BLOC-1 complex"/>
    <property type="evidence" value="ECO:0007669"/>
    <property type="project" value="InterPro"/>
</dbReference>
<dbReference type="PANTHER" id="PTHR13073:SF0">
    <property type="entry name" value="BIOGENESIS OF LYSOSOME-RELATED ORGANELLES COMPLEX 1 SUBUNIT 1"/>
    <property type="match status" value="1"/>
</dbReference>
<feature type="region of interest" description="Disordered" evidence="3">
    <location>
        <begin position="1"/>
        <end position="24"/>
    </location>
</feature>
<sequence>MLSSLVKENAEKQAKIREMNDNNRKEALAATETVTNLMTDSVQSSMLEVFAAQKKLEKEVKGLQSNTHHFSRQTHQWYDMITEFNGGLKDVGDFQNWAKTVEWDMKHIASALDYVSKTEN</sequence>
<accession>A0A7S0E2Q7</accession>
<protein>
    <recommendedName>
        <fullName evidence="2">Biogenesis of lysosome-related organelles complex 1 subunit 1</fullName>
    </recommendedName>
</protein>
<dbReference type="EMBL" id="HBEO01006228">
    <property type="protein sequence ID" value="CAD8472835.1"/>
    <property type="molecule type" value="Transcribed_RNA"/>
</dbReference>
<dbReference type="AlphaFoldDB" id="A0A7S0E2Q7"/>
<evidence type="ECO:0000256" key="1">
    <source>
        <dbReference type="ARBA" id="ARBA00007133"/>
    </source>
</evidence>